<dbReference type="InterPro" id="IPR051450">
    <property type="entry name" value="Gfo/Idh/MocA_Oxidoreductases"/>
</dbReference>
<dbReference type="SUPFAM" id="SSF51735">
    <property type="entry name" value="NAD(P)-binding Rossmann-fold domains"/>
    <property type="match status" value="1"/>
</dbReference>
<organism evidence="2 3">
    <name type="scientific">Spartinivicinus poritis</name>
    <dbReference type="NCBI Taxonomy" id="2994640"/>
    <lineage>
        <taxon>Bacteria</taxon>
        <taxon>Pseudomonadati</taxon>
        <taxon>Pseudomonadota</taxon>
        <taxon>Gammaproteobacteria</taxon>
        <taxon>Oceanospirillales</taxon>
        <taxon>Zooshikellaceae</taxon>
        <taxon>Spartinivicinus</taxon>
    </lineage>
</organism>
<evidence type="ECO:0000313" key="3">
    <source>
        <dbReference type="Proteomes" id="UP001528823"/>
    </source>
</evidence>
<dbReference type="InterPro" id="IPR036291">
    <property type="entry name" value="NAD(P)-bd_dom_sf"/>
</dbReference>
<dbReference type="Gene3D" id="3.30.360.10">
    <property type="entry name" value="Dihydrodipicolinate Reductase, domain 2"/>
    <property type="match status" value="1"/>
</dbReference>
<gene>
    <name evidence="2" type="ORF">ORQ98_16320</name>
</gene>
<dbReference type="Gene3D" id="3.40.50.720">
    <property type="entry name" value="NAD(P)-binding Rossmann-like Domain"/>
    <property type="match status" value="1"/>
</dbReference>
<dbReference type="RefSeq" id="WP_274689861.1">
    <property type="nucleotide sequence ID" value="NZ_JAPMOU010000021.1"/>
</dbReference>
<keyword evidence="3" id="KW-1185">Reference proteome</keyword>
<feature type="domain" description="Gfo/Idh/MocA-like oxidoreductase N-terminal" evidence="1">
    <location>
        <begin position="9"/>
        <end position="125"/>
    </location>
</feature>
<protein>
    <submittedName>
        <fullName evidence="2">Gfo/Idh/MocA family oxidoreductase</fullName>
    </submittedName>
</protein>
<dbReference type="Proteomes" id="UP001528823">
    <property type="component" value="Unassembled WGS sequence"/>
</dbReference>
<evidence type="ECO:0000313" key="2">
    <source>
        <dbReference type="EMBL" id="MDE1463523.1"/>
    </source>
</evidence>
<dbReference type="Pfam" id="PF01408">
    <property type="entry name" value="GFO_IDH_MocA"/>
    <property type="match status" value="1"/>
</dbReference>
<dbReference type="PANTHER" id="PTHR43377">
    <property type="entry name" value="BILIVERDIN REDUCTASE A"/>
    <property type="match status" value="1"/>
</dbReference>
<proteinExistence type="predicted"/>
<accession>A0ABT5UAX0</accession>
<sequence length="327" mass="36216">MLNQSMPPIRIGLLGLGKMGQNHLRILAMLRAVDLVFVFDTHQQRMETLAHQYQTRCGTDLQALLPLIDAVVIATPTSTHTYYIEMCSQYVTQFFVEKPLAASIKSIQSIAYLANKNQLTIQVGFIERFSPAIVELNNILQNSGQVINIDFFRTNKLSARISDVDVISDLMIHDIDLALLLNGPVAEIRANGLIESSGKVGFASATLIHKNGAFSRVLASRLTEKKTRLIQATCIDRFIDCDLLRKEIVINRQTQVFQNEHQPYTISATVESVAVPPQEALLKELKTFIANCQGNPVPFPGVEQALTAAIICEQIQSTITPTAVTKN</sequence>
<dbReference type="InterPro" id="IPR000683">
    <property type="entry name" value="Gfo/Idh/MocA-like_OxRdtase_N"/>
</dbReference>
<dbReference type="EMBL" id="JAPMOU010000021">
    <property type="protein sequence ID" value="MDE1463523.1"/>
    <property type="molecule type" value="Genomic_DNA"/>
</dbReference>
<dbReference type="PANTHER" id="PTHR43377:SF1">
    <property type="entry name" value="BILIVERDIN REDUCTASE A"/>
    <property type="match status" value="1"/>
</dbReference>
<evidence type="ECO:0000259" key="1">
    <source>
        <dbReference type="Pfam" id="PF01408"/>
    </source>
</evidence>
<dbReference type="SUPFAM" id="SSF55347">
    <property type="entry name" value="Glyceraldehyde-3-phosphate dehydrogenase-like, C-terminal domain"/>
    <property type="match status" value="1"/>
</dbReference>
<comment type="caution">
    <text evidence="2">The sequence shown here is derived from an EMBL/GenBank/DDBJ whole genome shotgun (WGS) entry which is preliminary data.</text>
</comment>
<reference evidence="2 3" key="1">
    <citation type="submission" date="2022-11" db="EMBL/GenBank/DDBJ databases">
        <title>Spartinivicinus poritis sp. nov., isolated from scleractinian coral Porites lutea.</title>
        <authorList>
            <person name="Zhang G."/>
            <person name="Cai L."/>
            <person name="Wei Q."/>
        </authorList>
    </citation>
    <scope>NUCLEOTIDE SEQUENCE [LARGE SCALE GENOMIC DNA]</scope>
    <source>
        <strain evidence="2 3">A2-2</strain>
    </source>
</reference>
<name>A0ABT5UAX0_9GAMM</name>